<keyword evidence="2" id="KW-1185">Reference proteome</keyword>
<dbReference type="EMBL" id="WSZK01000047">
    <property type="protein sequence ID" value="MWG36940.1"/>
    <property type="molecule type" value="Genomic_DNA"/>
</dbReference>
<proteinExistence type="predicted"/>
<dbReference type="Proteomes" id="UP000451471">
    <property type="component" value="Unassembled WGS sequence"/>
</dbReference>
<evidence type="ECO:0000313" key="1">
    <source>
        <dbReference type="EMBL" id="MWG36940.1"/>
    </source>
</evidence>
<sequence>MTDDITTDYDDVQITTDLPEEWPATRTASLASQTMGLAADLQKALDVGTNPEDLIAQFDEFASGALQQYCSIHRSEDGDGVEIRVSADPEVRTDGGRSLDERRVDALEGIEAQLRYQNAALCELIATVEHVGLATIGVEEPRSGSRSYRALQTALDDHDFTRQEKADDTGIGGFGGEFR</sequence>
<organism evidence="1 2">
    <name type="scientific">Halomarina oriensis</name>
    <dbReference type="NCBI Taxonomy" id="671145"/>
    <lineage>
        <taxon>Archaea</taxon>
        <taxon>Methanobacteriati</taxon>
        <taxon>Methanobacteriota</taxon>
        <taxon>Stenosarchaea group</taxon>
        <taxon>Halobacteria</taxon>
        <taxon>Halobacteriales</taxon>
        <taxon>Natronomonadaceae</taxon>
        <taxon>Halomarina</taxon>
    </lineage>
</organism>
<accession>A0A6B0GQI9</accession>
<dbReference type="OrthoDB" id="176420at2157"/>
<dbReference type="RefSeq" id="WP_158206587.1">
    <property type="nucleotide sequence ID" value="NZ_WSZK01000047.1"/>
</dbReference>
<gene>
    <name evidence="1" type="ORF">GQS65_21050</name>
</gene>
<comment type="caution">
    <text evidence="1">The sequence shown here is derived from an EMBL/GenBank/DDBJ whole genome shotgun (WGS) entry which is preliminary data.</text>
</comment>
<reference evidence="1 2" key="1">
    <citation type="submission" date="2019-12" db="EMBL/GenBank/DDBJ databases">
        <title>Halocatena pleomorpha gen. nov. sp. nov., an extremely halophilic archaeon of family Halobacteriaceae isolated from saltpan soil.</title>
        <authorList>
            <person name="Pal Y."/>
            <person name="Verma A."/>
            <person name="Krishnamurthi S."/>
            <person name="Kumar P."/>
        </authorList>
    </citation>
    <scope>NUCLEOTIDE SEQUENCE [LARGE SCALE GENOMIC DNA]</scope>
    <source>
        <strain evidence="1 2">JCM 16495</strain>
    </source>
</reference>
<name>A0A6B0GQI9_9EURY</name>
<evidence type="ECO:0000313" key="2">
    <source>
        <dbReference type="Proteomes" id="UP000451471"/>
    </source>
</evidence>
<protein>
    <submittedName>
        <fullName evidence="1">Uncharacterized protein</fullName>
    </submittedName>
</protein>
<dbReference type="AlphaFoldDB" id="A0A6B0GQI9"/>